<dbReference type="AlphaFoldDB" id="A0A645FPX9"/>
<organism evidence="1">
    <name type="scientific">bioreactor metagenome</name>
    <dbReference type="NCBI Taxonomy" id="1076179"/>
    <lineage>
        <taxon>unclassified sequences</taxon>
        <taxon>metagenomes</taxon>
        <taxon>ecological metagenomes</taxon>
    </lineage>
</organism>
<evidence type="ECO:0000313" key="1">
    <source>
        <dbReference type="EMBL" id="MPN15756.1"/>
    </source>
</evidence>
<name>A0A645FPX9_9ZZZZ</name>
<reference evidence="1" key="1">
    <citation type="submission" date="2019-08" db="EMBL/GenBank/DDBJ databases">
        <authorList>
            <person name="Kucharzyk K."/>
            <person name="Murdoch R.W."/>
            <person name="Higgins S."/>
            <person name="Loffler F."/>
        </authorList>
    </citation>
    <scope>NUCLEOTIDE SEQUENCE</scope>
</reference>
<gene>
    <name evidence="1" type="ORF">SDC9_163092</name>
</gene>
<accession>A0A645FPX9</accession>
<sequence length="211" mass="24692">MFRKSVFEYPSSISGILLGNTARRIIVEINSFANPYPYVKQDISSFITEFLSETNKQETIETYNLQGFSLNVLDKRRTMIEKLVSLVRFSFSENPIQAIQSKIRHFYDLYYLAQDAGCAEYIRTDQFKTDFWKLLEHDKAAFDTPDGWRMKDILESPLIVSLPVLWESLRTTYQNELAQLAFMPIPEEKEVAQSFEKIISCVHERKGKNYE</sequence>
<protein>
    <submittedName>
        <fullName evidence="1">Uncharacterized protein</fullName>
    </submittedName>
</protein>
<dbReference type="InterPro" id="IPR014942">
    <property type="entry name" value="AbiEii"/>
</dbReference>
<dbReference type="EMBL" id="VSSQ01062612">
    <property type="protein sequence ID" value="MPN15756.1"/>
    <property type="molecule type" value="Genomic_DNA"/>
</dbReference>
<dbReference type="Pfam" id="PF08843">
    <property type="entry name" value="AbiEii"/>
    <property type="match status" value="1"/>
</dbReference>
<comment type="caution">
    <text evidence="1">The sequence shown here is derived from an EMBL/GenBank/DDBJ whole genome shotgun (WGS) entry which is preliminary data.</text>
</comment>
<proteinExistence type="predicted"/>